<protein>
    <recommendedName>
        <fullName evidence="2">Xaa-Pro dipeptidyl-peptidase C-terminal domain-containing protein</fullName>
    </recommendedName>
</protein>
<dbReference type="SMART" id="SM00939">
    <property type="entry name" value="PepX_C"/>
    <property type="match status" value="1"/>
</dbReference>
<sequence length="605" mass="69710">MATINNLSDIRVAYRPMTKDIPNAWVKHGYEKLALPKGWVKDEGRRPLPMDMIFEKDCPITLRDGVKIYADVFRSVDAEQKPVPAILCWSIYGKSGVGILDNLKFRMGVPRHLTSGLEKFEAPDPAEWIPRGYALVYPDARGTFMSEGDMAAYGSQEGRDGFDTIEWIGAQKWCNGSVGMAGNSWLGSTQWFVGAERPPHLKALAPWEGLGDFYRESLCRGGIPDYSFWHHLLEVFVPGQNKREDIETMIDTYPMWNAYWEDKRPKLGNIDVPMYALVSYSTGLHTEGSMRGFFMSSSTEKWLRIHHTQEWHDIYQPQNNDELQKFFDRYLKNEKNGWEETPRLRLSLLGYNRPSVINRVISTYPPENFKYQTLFLDGATRTLQHEQPSTSQVKVSYDSDVPWSMPPKSSVGFTYTFDKHTELCGWSKAELYMSTPTQDDMDVYIVIRKLDKDGRELQHFNIPFEDLPDGTSEDDIPWENIYRYIGPNGRLRASHRAVETEPGYPEEKRRLLSDAYVWHPHDKREKIKPGEIVKLEISLWPGGMIFDKGESMRLDIMGHHPIIPEYEGLDKFFRNLNVGKHELYTGLKYPSSLYVALSENAAPTD</sequence>
<dbReference type="Gene3D" id="3.40.50.1820">
    <property type="entry name" value="alpha/beta hydrolase"/>
    <property type="match status" value="1"/>
</dbReference>
<gene>
    <name evidence="3" type="ORF">NLU13_9783</name>
</gene>
<reference evidence="3" key="1">
    <citation type="submission" date="2022-10" db="EMBL/GenBank/DDBJ databases">
        <title>Determination and structural analysis of whole genome sequence of Sarocladium strictum F4-1.</title>
        <authorList>
            <person name="Hu L."/>
            <person name="Jiang Y."/>
        </authorList>
    </citation>
    <scope>NUCLEOTIDE SEQUENCE</scope>
    <source>
        <strain evidence="3">F4-1</strain>
    </source>
</reference>
<evidence type="ECO:0000313" key="3">
    <source>
        <dbReference type="EMBL" id="KAK0382687.1"/>
    </source>
</evidence>
<keyword evidence="1" id="KW-0378">Hydrolase</keyword>
<comment type="caution">
    <text evidence="3">The sequence shown here is derived from an EMBL/GenBank/DDBJ whole genome shotgun (WGS) entry which is preliminary data.</text>
</comment>
<dbReference type="Gene3D" id="2.60.120.260">
    <property type="entry name" value="Galactose-binding domain-like"/>
    <property type="match status" value="1"/>
</dbReference>
<dbReference type="EMBL" id="JAPDFR010000010">
    <property type="protein sequence ID" value="KAK0382687.1"/>
    <property type="molecule type" value="Genomic_DNA"/>
</dbReference>
<keyword evidence="4" id="KW-1185">Reference proteome</keyword>
<accession>A0AA39G8L4</accession>
<dbReference type="InterPro" id="IPR013736">
    <property type="entry name" value="Xaa-Pro_dipept_C"/>
</dbReference>
<dbReference type="SUPFAM" id="SSF49785">
    <property type="entry name" value="Galactose-binding domain-like"/>
    <property type="match status" value="1"/>
</dbReference>
<evidence type="ECO:0000259" key="2">
    <source>
        <dbReference type="SMART" id="SM00939"/>
    </source>
</evidence>
<dbReference type="PANTHER" id="PTHR43056">
    <property type="entry name" value="PEPTIDASE S9 PROLYL OLIGOPEPTIDASE"/>
    <property type="match status" value="1"/>
</dbReference>
<dbReference type="AlphaFoldDB" id="A0AA39G8L4"/>
<dbReference type="InterPro" id="IPR000383">
    <property type="entry name" value="Xaa-Pro-like_dom"/>
</dbReference>
<evidence type="ECO:0000313" key="4">
    <source>
        <dbReference type="Proteomes" id="UP001175261"/>
    </source>
</evidence>
<dbReference type="NCBIfam" id="TIGR00976">
    <property type="entry name" value="CocE_NonD"/>
    <property type="match status" value="1"/>
</dbReference>
<evidence type="ECO:0000256" key="1">
    <source>
        <dbReference type="ARBA" id="ARBA00022801"/>
    </source>
</evidence>
<dbReference type="InterPro" id="IPR050585">
    <property type="entry name" value="Xaa-Pro_dipeptidyl-ppase/CocE"/>
</dbReference>
<name>A0AA39G8L4_SARSR</name>
<dbReference type="Proteomes" id="UP001175261">
    <property type="component" value="Unassembled WGS sequence"/>
</dbReference>
<dbReference type="Pfam" id="PF02129">
    <property type="entry name" value="Peptidase_S15"/>
    <property type="match status" value="1"/>
</dbReference>
<proteinExistence type="predicted"/>
<feature type="domain" description="Xaa-Pro dipeptidyl-peptidase C-terminal" evidence="2">
    <location>
        <begin position="324"/>
        <end position="594"/>
    </location>
</feature>
<dbReference type="GO" id="GO:0008239">
    <property type="term" value="F:dipeptidyl-peptidase activity"/>
    <property type="evidence" value="ECO:0007669"/>
    <property type="project" value="InterPro"/>
</dbReference>
<dbReference type="Pfam" id="PF08530">
    <property type="entry name" value="PepX_C"/>
    <property type="match status" value="1"/>
</dbReference>
<dbReference type="SUPFAM" id="SSF53474">
    <property type="entry name" value="alpha/beta-Hydrolases"/>
    <property type="match status" value="1"/>
</dbReference>
<dbReference type="PANTHER" id="PTHR43056:SF10">
    <property type="entry name" value="COCE_NOND FAMILY, PUTATIVE (AFU_ORTHOLOGUE AFUA_7G00600)-RELATED"/>
    <property type="match status" value="1"/>
</dbReference>
<dbReference type="InterPro" id="IPR005674">
    <property type="entry name" value="CocE/Ser_esterase"/>
</dbReference>
<dbReference type="InterPro" id="IPR029058">
    <property type="entry name" value="AB_hydrolase_fold"/>
</dbReference>
<dbReference type="Gene3D" id="1.10.3020.20">
    <property type="match status" value="1"/>
</dbReference>
<organism evidence="3 4">
    <name type="scientific">Sarocladium strictum</name>
    <name type="common">Black bundle disease fungus</name>
    <name type="synonym">Acremonium strictum</name>
    <dbReference type="NCBI Taxonomy" id="5046"/>
    <lineage>
        <taxon>Eukaryota</taxon>
        <taxon>Fungi</taxon>
        <taxon>Dikarya</taxon>
        <taxon>Ascomycota</taxon>
        <taxon>Pezizomycotina</taxon>
        <taxon>Sordariomycetes</taxon>
        <taxon>Hypocreomycetidae</taxon>
        <taxon>Hypocreales</taxon>
        <taxon>Sarocladiaceae</taxon>
        <taxon>Sarocladium</taxon>
    </lineage>
</organism>
<dbReference type="InterPro" id="IPR008979">
    <property type="entry name" value="Galactose-bd-like_sf"/>
</dbReference>